<keyword evidence="1" id="KW-0812">Transmembrane</keyword>
<keyword evidence="1" id="KW-0472">Membrane</keyword>
<proteinExistence type="predicted"/>
<evidence type="ECO:0000313" key="2">
    <source>
        <dbReference type="EMBL" id="KAK0472367.1"/>
    </source>
</evidence>
<dbReference type="AlphaFoldDB" id="A0AA39NUZ3"/>
<gene>
    <name evidence="2" type="ORF">IW261DRAFT_1508334</name>
</gene>
<feature type="transmembrane region" description="Helical" evidence="1">
    <location>
        <begin position="21"/>
        <end position="41"/>
    </location>
</feature>
<accession>A0AA39NUZ3</accession>
<protein>
    <submittedName>
        <fullName evidence="2">Uncharacterized protein</fullName>
    </submittedName>
</protein>
<name>A0AA39NUZ3_9AGAR</name>
<dbReference type="EMBL" id="JAUEPR010000041">
    <property type="protein sequence ID" value="KAK0472367.1"/>
    <property type="molecule type" value="Genomic_DNA"/>
</dbReference>
<evidence type="ECO:0000256" key="1">
    <source>
        <dbReference type="SAM" id="Phobius"/>
    </source>
</evidence>
<organism evidence="2 3">
    <name type="scientific">Armillaria novae-zelandiae</name>
    <dbReference type="NCBI Taxonomy" id="153914"/>
    <lineage>
        <taxon>Eukaryota</taxon>
        <taxon>Fungi</taxon>
        <taxon>Dikarya</taxon>
        <taxon>Basidiomycota</taxon>
        <taxon>Agaricomycotina</taxon>
        <taxon>Agaricomycetes</taxon>
        <taxon>Agaricomycetidae</taxon>
        <taxon>Agaricales</taxon>
        <taxon>Marasmiineae</taxon>
        <taxon>Physalacriaceae</taxon>
        <taxon>Armillaria</taxon>
    </lineage>
</organism>
<comment type="caution">
    <text evidence="2">The sequence shown here is derived from an EMBL/GenBank/DDBJ whole genome shotgun (WGS) entry which is preliminary data.</text>
</comment>
<reference evidence="2" key="1">
    <citation type="submission" date="2023-06" db="EMBL/GenBank/DDBJ databases">
        <authorList>
            <consortium name="Lawrence Berkeley National Laboratory"/>
            <person name="Ahrendt S."/>
            <person name="Sahu N."/>
            <person name="Indic B."/>
            <person name="Wong-Bajracharya J."/>
            <person name="Merenyi Z."/>
            <person name="Ke H.-M."/>
            <person name="Monk M."/>
            <person name="Kocsube S."/>
            <person name="Drula E."/>
            <person name="Lipzen A."/>
            <person name="Balint B."/>
            <person name="Henrissat B."/>
            <person name="Andreopoulos B."/>
            <person name="Martin F.M."/>
            <person name="Harder C.B."/>
            <person name="Rigling D."/>
            <person name="Ford K.L."/>
            <person name="Foster G.D."/>
            <person name="Pangilinan J."/>
            <person name="Papanicolaou A."/>
            <person name="Barry K."/>
            <person name="LaButti K."/>
            <person name="Viragh M."/>
            <person name="Koriabine M."/>
            <person name="Yan M."/>
            <person name="Riley R."/>
            <person name="Champramary S."/>
            <person name="Plett K.L."/>
            <person name="Tsai I.J."/>
            <person name="Slot J."/>
            <person name="Sipos G."/>
            <person name="Plett J."/>
            <person name="Nagy L.G."/>
            <person name="Grigoriev I.V."/>
        </authorList>
    </citation>
    <scope>NUCLEOTIDE SEQUENCE</scope>
    <source>
        <strain evidence="2">ICMP 16352</strain>
    </source>
</reference>
<sequence>MKRNSERCFRKFKSERSFSQHILYSSVSWGFHDLLCGLMLLSPSMMMTYPCVSKIAEPFLNIVYCLASEFACTWLAIHPDVSGRNINIKGTTGCVIECEGYRCRYFGPRNHCYMDCGTVHCHITCYRNNHIHPIRNQRFGRQNVEHPPNLTMALDFVLNMDGFCYTLTDHIPISPSSSLPSTILSKHVADNIINPLTRHSPLPPAIDEKSRGDQ</sequence>
<dbReference type="Proteomes" id="UP001175227">
    <property type="component" value="Unassembled WGS sequence"/>
</dbReference>
<keyword evidence="1" id="KW-1133">Transmembrane helix</keyword>
<keyword evidence="3" id="KW-1185">Reference proteome</keyword>
<evidence type="ECO:0000313" key="3">
    <source>
        <dbReference type="Proteomes" id="UP001175227"/>
    </source>
</evidence>